<dbReference type="Proteomes" id="UP000184932">
    <property type="component" value="Unassembled WGS sequence"/>
</dbReference>
<dbReference type="AlphaFoldDB" id="A0A1N6F0L1"/>
<protein>
    <submittedName>
        <fullName evidence="1">Uncharacterized protein</fullName>
    </submittedName>
</protein>
<proteinExistence type="predicted"/>
<organism evidence="1 2">
    <name type="scientific">Vannielia litorea</name>
    <dbReference type="NCBI Taxonomy" id="1217970"/>
    <lineage>
        <taxon>Bacteria</taxon>
        <taxon>Pseudomonadati</taxon>
        <taxon>Pseudomonadota</taxon>
        <taxon>Alphaproteobacteria</taxon>
        <taxon>Rhodobacterales</taxon>
        <taxon>Paracoccaceae</taxon>
        <taxon>Vannielia</taxon>
    </lineage>
</organism>
<gene>
    <name evidence="1" type="ORF">SAMN05444002_1261</name>
</gene>
<evidence type="ECO:0000313" key="1">
    <source>
        <dbReference type="EMBL" id="SIN88757.1"/>
    </source>
</evidence>
<evidence type="ECO:0000313" key="2">
    <source>
        <dbReference type="Proteomes" id="UP000184932"/>
    </source>
</evidence>
<accession>A0A1N6F0L1</accession>
<sequence>MQAEALAEDVAFWHKTGAGPGVAAVMTCPRGRLGEVIFLPEGSESETLQGIRELADKQPNPMSGGFLGFKGQMGRLVASAGGSIDVTDADFGACVCAALAAAK</sequence>
<dbReference type="STRING" id="1217970.SAMN05444002_1261"/>
<keyword evidence="2" id="KW-1185">Reference proteome</keyword>
<reference evidence="2" key="1">
    <citation type="submission" date="2016-11" db="EMBL/GenBank/DDBJ databases">
        <authorList>
            <person name="Varghese N."/>
            <person name="Submissions S."/>
        </authorList>
    </citation>
    <scope>NUCLEOTIDE SEQUENCE [LARGE SCALE GENOMIC DNA]</scope>
    <source>
        <strain evidence="2">DSM 29440</strain>
    </source>
</reference>
<name>A0A1N6F0L1_9RHOB</name>
<dbReference type="EMBL" id="FSRL01000001">
    <property type="protein sequence ID" value="SIN88757.1"/>
    <property type="molecule type" value="Genomic_DNA"/>
</dbReference>